<dbReference type="VEuPathDB" id="VectorBase:ADIR009640"/>
<protein>
    <submittedName>
        <fullName evidence="2">Uncharacterized protein</fullName>
    </submittedName>
</protein>
<keyword evidence="3" id="KW-1185">Reference proteome</keyword>
<reference evidence="2" key="2">
    <citation type="submission" date="2020-05" db="UniProtKB">
        <authorList>
            <consortium name="EnsemblMetazoa"/>
        </authorList>
    </citation>
    <scope>IDENTIFICATION</scope>
    <source>
        <strain evidence="2">WRAIR2</strain>
    </source>
</reference>
<sequence length="66" mass="7972">MASHCHWKGTVFSNLLHIVYLHLHLALDDEDKRYKNFMNAIKRKRLQHLKEQLQLHQQPELVSNQQ</sequence>
<organism evidence="2 3">
    <name type="scientific">Anopheles dirus</name>
    <dbReference type="NCBI Taxonomy" id="7168"/>
    <lineage>
        <taxon>Eukaryota</taxon>
        <taxon>Metazoa</taxon>
        <taxon>Ecdysozoa</taxon>
        <taxon>Arthropoda</taxon>
        <taxon>Hexapoda</taxon>
        <taxon>Insecta</taxon>
        <taxon>Pterygota</taxon>
        <taxon>Neoptera</taxon>
        <taxon>Endopterygota</taxon>
        <taxon>Diptera</taxon>
        <taxon>Nematocera</taxon>
        <taxon>Culicoidea</taxon>
        <taxon>Culicidae</taxon>
        <taxon>Anophelinae</taxon>
        <taxon>Anopheles</taxon>
    </lineage>
</organism>
<accession>A0A182NPQ5</accession>
<dbReference type="Proteomes" id="UP000075884">
    <property type="component" value="Unassembled WGS sequence"/>
</dbReference>
<evidence type="ECO:0000313" key="2">
    <source>
        <dbReference type="EnsemblMetazoa" id="ADIR009640-PA"/>
    </source>
</evidence>
<proteinExistence type="predicted"/>
<feature type="signal peptide" evidence="1">
    <location>
        <begin position="1"/>
        <end position="26"/>
    </location>
</feature>
<dbReference type="STRING" id="7168.A0A182NPQ5"/>
<keyword evidence="1" id="KW-0732">Signal</keyword>
<dbReference type="EnsemblMetazoa" id="ADIR009640-RA">
    <property type="protein sequence ID" value="ADIR009640-PA"/>
    <property type="gene ID" value="ADIR009640"/>
</dbReference>
<name>A0A182NPQ5_9DIPT</name>
<dbReference type="AlphaFoldDB" id="A0A182NPQ5"/>
<evidence type="ECO:0000313" key="3">
    <source>
        <dbReference type="Proteomes" id="UP000075884"/>
    </source>
</evidence>
<feature type="chain" id="PRO_5008130197" evidence="1">
    <location>
        <begin position="27"/>
        <end position="66"/>
    </location>
</feature>
<reference evidence="3" key="1">
    <citation type="submission" date="2013-03" db="EMBL/GenBank/DDBJ databases">
        <title>The Genome Sequence of Anopheles dirus WRAIR2.</title>
        <authorList>
            <consortium name="The Broad Institute Genomics Platform"/>
            <person name="Neafsey D.E."/>
            <person name="Walton C."/>
            <person name="Walker B."/>
            <person name="Young S.K."/>
            <person name="Zeng Q."/>
            <person name="Gargeya S."/>
            <person name="Fitzgerald M."/>
            <person name="Haas B."/>
            <person name="Abouelleil A."/>
            <person name="Allen A.W."/>
            <person name="Alvarado L."/>
            <person name="Arachchi H.M."/>
            <person name="Berlin A.M."/>
            <person name="Chapman S.B."/>
            <person name="Gainer-Dewar J."/>
            <person name="Goldberg J."/>
            <person name="Griggs A."/>
            <person name="Gujja S."/>
            <person name="Hansen M."/>
            <person name="Howarth C."/>
            <person name="Imamovic A."/>
            <person name="Ireland A."/>
            <person name="Larimer J."/>
            <person name="McCowan C."/>
            <person name="Murphy C."/>
            <person name="Pearson M."/>
            <person name="Poon T.W."/>
            <person name="Priest M."/>
            <person name="Roberts A."/>
            <person name="Saif S."/>
            <person name="Shea T."/>
            <person name="Sisk P."/>
            <person name="Sykes S."/>
            <person name="Wortman J."/>
            <person name="Nusbaum C."/>
            <person name="Birren B."/>
        </authorList>
    </citation>
    <scope>NUCLEOTIDE SEQUENCE [LARGE SCALE GENOMIC DNA]</scope>
    <source>
        <strain evidence="3">WRAIR2</strain>
    </source>
</reference>
<evidence type="ECO:0000256" key="1">
    <source>
        <dbReference type="SAM" id="SignalP"/>
    </source>
</evidence>